<keyword evidence="4 5" id="KW-0472">Membrane</keyword>
<comment type="caution">
    <text evidence="6">The sequence shown here is derived from an EMBL/GenBank/DDBJ whole genome shotgun (WGS) entry which is preliminary data.</text>
</comment>
<dbReference type="PANTHER" id="PTHR42038:SF2">
    <property type="entry name" value="TERPENE CYCLASE AUSL"/>
    <property type="match status" value="1"/>
</dbReference>
<evidence type="ECO:0000256" key="3">
    <source>
        <dbReference type="ARBA" id="ARBA00022989"/>
    </source>
</evidence>
<feature type="transmembrane region" description="Helical" evidence="5">
    <location>
        <begin position="99"/>
        <end position="117"/>
    </location>
</feature>
<dbReference type="Proteomes" id="UP000318815">
    <property type="component" value="Unassembled WGS sequence"/>
</dbReference>
<evidence type="ECO:0000313" key="7">
    <source>
        <dbReference type="Proteomes" id="UP000318815"/>
    </source>
</evidence>
<dbReference type="GO" id="GO:0016020">
    <property type="term" value="C:membrane"/>
    <property type="evidence" value="ECO:0007669"/>
    <property type="project" value="UniProtKB-SubCell"/>
</dbReference>
<comment type="subcellular location">
    <subcellularLocation>
        <location evidence="1">Membrane</location>
        <topology evidence="1">Multi-pass membrane protein</topology>
    </subcellularLocation>
</comment>
<feature type="transmembrane region" description="Helical" evidence="5">
    <location>
        <begin position="63"/>
        <end position="87"/>
    </location>
</feature>
<dbReference type="Pfam" id="PF25129">
    <property type="entry name" value="Pyr4-TMTC"/>
    <property type="match status" value="1"/>
</dbReference>
<dbReference type="GO" id="GO:0016829">
    <property type="term" value="F:lyase activity"/>
    <property type="evidence" value="ECO:0007669"/>
    <property type="project" value="InterPro"/>
</dbReference>
<dbReference type="AlphaFoldDB" id="A0A5C6LPL5"/>
<proteinExistence type="predicted"/>
<sequence length="160" mass="18493">MLCDIGIIATYFRYGYRYFYHRYGLSKIAWIAYTVFAFLIAFGIMLTGGPFFAQFTDYFKADIFQGAIFIAYIQNLIISVCFLLMLWERGNARGQSLTIGVFKCIGTGLTVGVYYLFILHHGTSHLMNVIVGTTFLLDLVYIRSIFIQLKREGKDPWRRL</sequence>
<keyword evidence="3 5" id="KW-1133">Transmembrane helix</keyword>
<feature type="transmembrane region" description="Helical" evidence="5">
    <location>
        <begin position="28"/>
        <end position="51"/>
    </location>
</feature>
<dbReference type="OrthoDB" id="7825963at2"/>
<name>A0A5C6LPL5_9BACT</name>
<protein>
    <submittedName>
        <fullName evidence="6">Uncharacterized protein</fullName>
    </submittedName>
</protein>
<evidence type="ECO:0000256" key="2">
    <source>
        <dbReference type="ARBA" id="ARBA00022692"/>
    </source>
</evidence>
<keyword evidence="2 5" id="KW-0812">Transmembrane</keyword>
<evidence type="ECO:0000256" key="1">
    <source>
        <dbReference type="ARBA" id="ARBA00004141"/>
    </source>
</evidence>
<dbReference type="EMBL" id="VOHS01000052">
    <property type="protein sequence ID" value="TWV93672.1"/>
    <property type="molecule type" value="Genomic_DNA"/>
</dbReference>
<evidence type="ECO:0000256" key="4">
    <source>
        <dbReference type="ARBA" id="ARBA00023136"/>
    </source>
</evidence>
<reference evidence="6 7" key="1">
    <citation type="submission" date="2019-08" db="EMBL/GenBank/DDBJ databases">
        <title>Whole genome sequencing of chitin degrading bacteria Chitinophaga pinensis YS16.</title>
        <authorList>
            <person name="Singh R.P."/>
            <person name="Manchanda G."/>
            <person name="Maurya I.K."/>
            <person name="Joshi N.K."/>
            <person name="Srivastava A.K."/>
        </authorList>
    </citation>
    <scope>NUCLEOTIDE SEQUENCE [LARGE SCALE GENOMIC DNA]</scope>
    <source>
        <strain evidence="6 7">YS-16</strain>
    </source>
</reference>
<dbReference type="RefSeq" id="WP_146307912.1">
    <property type="nucleotide sequence ID" value="NZ_VOHS01000052.1"/>
</dbReference>
<evidence type="ECO:0000256" key="5">
    <source>
        <dbReference type="SAM" id="Phobius"/>
    </source>
</evidence>
<keyword evidence="7" id="KW-1185">Reference proteome</keyword>
<dbReference type="InterPro" id="IPR039020">
    <property type="entry name" value="PaxB-like"/>
</dbReference>
<accession>A0A5C6LPL5</accession>
<dbReference type="PANTHER" id="PTHR42038">
    <property type="match status" value="1"/>
</dbReference>
<feature type="transmembrane region" description="Helical" evidence="5">
    <location>
        <begin position="129"/>
        <end position="149"/>
    </location>
</feature>
<gene>
    <name evidence="6" type="ORF">FEF09_26595</name>
</gene>
<organism evidence="6 7">
    <name type="scientific">Chitinophaga pinensis</name>
    <dbReference type="NCBI Taxonomy" id="79329"/>
    <lineage>
        <taxon>Bacteria</taxon>
        <taxon>Pseudomonadati</taxon>
        <taxon>Bacteroidota</taxon>
        <taxon>Chitinophagia</taxon>
        <taxon>Chitinophagales</taxon>
        <taxon>Chitinophagaceae</taxon>
        <taxon>Chitinophaga</taxon>
    </lineage>
</organism>
<evidence type="ECO:0000313" key="6">
    <source>
        <dbReference type="EMBL" id="TWV93672.1"/>
    </source>
</evidence>